<accession>A0A5P8VSQ9</accession>
<sequence>MFSNRKQIQTNSPVFLSKCKNPSIVIGTSWLKEFNWLALLFRRFAVSSYSGTSPDCQISRQPKHRAQVLIDHILNGRFTCYLGFNLLISIVASIRKRFQCRLDLSDLFRCGIKLANQCQYLFHEYNYITGEKYYLTAKKKACALPPYLKKGASTARGVW</sequence>
<dbReference type="KEGG" id="nsh:GXM_00863"/>
<gene>
    <name evidence="1" type="ORF">GXM_00863</name>
</gene>
<name>A0A5P8VSQ9_9NOSO</name>
<evidence type="ECO:0000313" key="2">
    <source>
        <dbReference type="Proteomes" id="UP000326678"/>
    </source>
</evidence>
<keyword evidence="2" id="KW-1185">Reference proteome</keyword>
<proteinExistence type="predicted"/>
<dbReference type="EMBL" id="CP045226">
    <property type="protein sequence ID" value="QFS43390.1"/>
    <property type="molecule type" value="Genomic_DNA"/>
</dbReference>
<dbReference type="AlphaFoldDB" id="A0A5P8VSQ9"/>
<dbReference type="Proteomes" id="UP000326678">
    <property type="component" value="Chromosome Gxm1"/>
</dbReference>
<organism evidence="1 2">
    <name type="scientific">Nostoc sphaeroides CCNUC1</name>
    <dbReference type="NCBI Taxonomy" id="2653204"/>
    <lineage>
        <taxon>Bacteria</taxon>
        <taxon>Bacillati</taxon>
        <taxon>Cyanobacteriota</taxon>
        <taxon>Cyanophyceae</taxon>
        <taxon>Nostocales</taxon>
        <taxon>Nostocaceae</taxon>
        <taxon>Nostoc</taxon>
    </lineage>
</organism>
<evidence type="ECO:0000313" key="1">
    <source>
        <dbReference type="EMBL" id="QFS43390.1"/>
    </source>
</evidence>
<protein>
    <submittedName>
        <fullName evidence="1">Uncharacterized protein</fullName>
    </submittedName>
</protein>
<reference evidence="1 2" key="1">
    <citation type="submission" date="2019-10" db="EMBL/GenBank/DDBJ databases">
        <title>Genomic and transcriptomic insights into the perfect genentic adaptation of a filamentous nitrogen-fixing cyanobacterium to rice fields.</title>
        <authorList>
            <person name="Chen Z."/>
        </authorList>
    </citation>
    <scope>NUCLEOTIDE SEQUENCE [LARGE SCALE GENOMIC DNA]</scope>
    <source>
        <strain evidence="1">CCNUC1</strain>
    </source>
</reference>